<accession>A0A2K9BA35</accession>
<gene>
    <name evidence="1" type="ORF">BB215W447A_1247</name>
</gene>
<dbReference type="EMBL" id="CP021558">
    <property type="protein sequence ID" value="AUE03263.1"/>
    <property type="molecule type" value="Genomic_DNA"/>
</dbReference>
<evidence type="ECO:0000313" key="1">
    <source>
        <dbReference type="EMBL" id="AUE03263.1"/>
    </source>
</evidence>
<dbReference type="RefSeq" id="WP_106620963.1">
    <property type="nucleotide sequence ID" value="NZ_CP021389.1"/>
</dbReference>
<sequence>MSIVDIGVTGWRAFWSSVTAPGAFGIYFIILIIAILVGFAFNRTASAFQIGLRIVALMLSVVMIFGVLGVLGLSLTGLTPAINWFLAQIQAPLYFPEA</sequence>
<evidence type="ECO:0000313" key="2">
    <source>
        <dbReference type="Proteomes" id="UP000232491"/>
    </source>
</evidence>
<protein>
    <submittedName>
        <fullName evidence="1">Uncharacterized protein</fullName>
    </submittedName>
</protein>
<dbReference type="Proteomes" id="UP000232491">
    <property type="component" value="Chromosome"/>
</dbReference>
<name>A0A2K9BA35_BIFBR</name>
<reference evidence="1 2" key="1">
    <citation type="submission" date="2017-05" db="EMBL/GenBank/DDBJ databases">
        <title>Comparative genomics and methylome analysis of the gut commensal Bifidobacterium breve.</title>
        <authorList>
            <person name="Bottacini F."/>
            <person name="Morrissey R."/>
            <person name="Roberts R.J."/>
            <person name="James K."/>
            <person name="van Breen J."/>
            <person name="Egan M."/>
            <person name="Lambert J."/>
            <person name="van Limpt K."/>
            <person name="Stanton C."/>
            <person name="Knol J."/>
            <person name="O' Connell Motherway M."/>
            <person name="van Sinderen D."/>
        </authorList>
    </citation>
    <scope>NUCLEOTIDE SEQUENCE [LARGE SCALE GENOMIC DNA]</scope>
    <source>
        <strain evidence="1 2">215W447a</strain>
    </source>
</reference>
<organism evidence="1 2">
    <name type="scientific">Bifidobacterium breve</name>
    <dbReference type="NCBI Taxonomy" id="1685"/>
    <lineage>
        <taxon>Bacteria</taxon>
        <taxon>Bacillati</taxon>
        <taxon>Actinomycetota</taxon>
        <taxon>Actinomycetes</taxon>
        <taxon>Bifidobacteriales</taxon>
        <taxon>Bifidobacteriaceae</taxon>
        <taxon>Bifidobacterium</taxon>
    </lineage>
</organism>
<proteinExistence type="predicted"/>
<dbReference type="AlphaFoldDB" id="A0A2K9BA35"/>